<dbReference type="GO" id="GO:0016987">
    <property type="term" value="F:sigma factor activity"/>
    <property type="evidence" value="ECO:0007669"/>
    <property type="project" value="InterPro"/>
</dbReference>
<gene>
    <name evidence="3" type="ORF">BG57_03320</name>
</gene>
<dbReference type="Pfam" id="PF22483">
    <property type="entry name" value="Mu-transpos_C_2"/>
    <property type="match status" value="1"/>
</dbReference>
<accession>A0A069N8V5</accession>
<dbReference type="AlphaFoldDB" id="A0A069N8V5"/>
<evidence type="ECO:0000313" key="4">
    <source>
        <dbReference type="Proteomes" id="UP000027439"/>
    </source>
</evidence>
<feature type="domain" description="Integrase catalytic" evidence="2">
    <location>
        <begin position="135"/>
        <end position="317"/>
    </location>
</feature>
<protein>
    <submittedName>
        <fullName evidence="3">Transposase</fullName>
    </submittedName>
</protein>
<dbReference type="GO" id="GO:0006352">
    <property type="term" value="P:DNA-templated transcription initiation"/>
    <property type="evidence" value="ECO:0007669"/>
    <property type="project" value="InterPro"/>
</dbReference>
<dbReference type="InterPro" id="IPR013249">
    <property type="entry name" value="RNA_pol_sigma70_r4_t2"/>
</dbReference>
<dbReference type="PROSITE" id="PS50994">
    <property type="entry name" value="INTEGRASE"/>
    <property type="match status" value="1"/>
</dbReference>
<proteinExistence type="predicted"/>
<dbReference type="InterPro" id="IPR017895">
    <property type="entry name" value="HTH_IS408/IS1162_type"/>
</dbReference>
<dbReference type="Pfam" id="PF08281">
    <property type="entry name" value="Sigma70_r4_2"/>
    <property type="match status" value="1"/>
</dbReference>
<sequence length="512" mass="57933">MAYPTLTMRKIREVLRLHFDCGFKQREIARAVGTSPTTVGQYVRRMQRTGLSWPLPATLSDDELEARLFPPPPQVEGQRPEPDWPTVRRELARKGVTLDLLWNEYKAEHPDGYAYTWFCTRYSQWANSLPLTLRQTHAPGEKLFVDYSGDRIAIIDAATGEIREAELFVAVLGASNYTYAEATWTQQLPDWIGSHVRAFEFIGGCPEIVVPDNLKSGVHKPSFYDPLINRTYGAMAAHYSVTVLPARSGKPRDKAKVEQGVLLVQRWILARLRKQRFFSLAEANRAVAELLTGLNSKAFKKLPGSRRSAYDELDRPALRPLPALPFQYADWKVARVGIDYHVELIGHYYSVPHRFAREQVDVRYTTSTVEIFHRGKRIAAHVKSERRGAHTTLTEHMPANHQAVSGWDPQRLRNWAASIGPHTCAIVAHLLGGRQHPQQAYRTCLGVLRLAKDYGNERLEAACSRAIDLKAPSYRFIASTLKNGLDQQSSTVPVQADPPLTHVNVRGPNYYH</sequence>
<evidence type="ECO:0000313" key="3">
    <source>
        <dbReference type="EMBL" id="KDR24818.1"/>
    </source>
</evidence>
<dbReference type="PANTHER" id="PTHR35004">
    <property type="entry name" value="TRANSPOSASE RV3428C-RELATED"/>
    <property type="match status" value="1"/>
</dbReference>
<dbReference type="Proteomes" id="UP000027439">
    <property type="component" value="Unassembled WGS sequence"/>
</dbReference>
<dbReference type="EMBL" id="JFHE01000100">
    <property type="protein sequence ID" value="KDR24818.1"/>
    <property type="molecule type" value="Genomic_DNA"/>
</dbReference>
<dbReference type="InterPro" id="IPR054353">
    <property type="entry name" value="IstA-like_C"/>
</dbReference>
<dbReference type="InterPro" id="IPR036388">
    <property type="entry name" value="WH-like_DNA-bd_sf"/>
</dbReference>
<dbReference type="STRING" id="1071679.BG57_03320"/>
<evidence type="ECO:0000259" key="1">
    <source>
        <dbReference type="PROSITE" id="PS50532"/>
    </source>
</evidence>
<dbReference type="PROSITE" id="PS50532">
    <property type="entry name" value="HTH_IS408"/>
    <property type="match status" value="1"/>
</dbReference>
<dbReference type="NCBIfam" id="NF033546">
    <property type="entry name" value="transpos_IS21"/>
    <property type="match status" value="1"/>
</dbReference>
<reference evidence="3 4" key="1">
    <citation type="submission" date="2014-03" db="EMBL/GenBank/DDBJ databases">
        <title>Draft Genome Sequences of Four Burkholderia Strains.</title>
        <authorList>
            <person name="Liu X.Y."/>
            <person name="Li C.X."/>
            <person name="Xu J.H."/>
        </authorList>
    </citation>
    <scope>NUCLEOTIDE SEQUENCE [LARGE SCALE GENOMIC DNA]</scope>
    <source>
        <strain evidence="3 4">R27</strain>
    </source>
</reference>
<dbReference type="OrthoDB" id="2065409at2"/>
<name>A0A069N8V5_9BURK</name>
<dbReference type="GO" id="GO:0003677">
    <property type="term" value="F:DNA binding"/>
    <property type="evidence" value="ECO:0007669"/>
    <property type="project" value="InterPro"/>
</dbReference>
<organism evidence="3 4">
    <name type="scientific">Caballeronia grimmiae</name>
    <dbReference type="NCBI Taxonomy" id="1071679"/>
    <lineage>
        <taxon>Bacteria</taxon>
        <taxon>Pseudomonadati</taxon>
        <taxon>Pseudomonadota</taxon>
        <taxon>Betaproteobacteria</taxon>
        <taxon>Burkholderiales</taxon>
        <taxon>Burkholderiaceae</taxon>
        <taxon>Caballeronia</taxon>
    </lineage>
</organism>
<dbReference type="RefSeq" id="WP_081851049.1">
    <property type="nucleotide sequence ID" value="NZ_BMEG01000031.1"/>
</dbReference>
<dbReference type="Gene3D" id="1.10.10.10">
    <property type="entry name" value="Winged helix-like DNA-binding domain superfamily/Winged helix DNA-binding domain"/>
    <property type="match status" value="1"/>
</dbReference>
<dbReference type="eggNOG" id="COG4584">
    <property type="taxonomic scope" value="Bacteria"/>
</dbReference>
<comment type="caution">
    <text evidence="3">The sequence shown here is derived from an EMBL/GenBank/DDBJ whole genome shotgun (WGS) entry which is preliminary data.</text>
</comment>
<evidence type="ECO:0000259" key="2">
    <source>
        <dbReference type="PROSITE" id="PS50994"/>
    </source>
</evidence>
<feature type="domain" description="HTH IS408-type" evidence="1">
    <location>
        <begin position="11"/>
        <end position="91"/>
    </location>
</feature>
<dbReference type="PANTHER" id="PTHR35004:SF8">
    <property type="entry name" value="TRANSPOSASE RV3428C-RELATED"/>
    <property type="match status" value="1"/>
</dbReference>
<dbReference type="InterPro" id="IPR001584">
    <property type="entry name" value="Integrase_cat-core"/>
</dbReference>
<dbReference type="GO" id="GO:0015074">
    <property type="term" value="P:DNA integration"/>
    <property type="evidence" value="ECO:0007669"/>
    <property type="project" value="InterPro"/>
</dbReference>